<gene>
    <name evidence="1" type="ORF">C7A10_07410</name>
</gene>
<sequence length="80" mass="8641">MAAAHGFKPVFGHTEPKRGAEWWGKSPLVTLGWAGIPALFQSDPPSGRNPKWPLPQQWICTRSNCVACQAAFASKPAPTV</sequence>
<reference evidence="1 2" key="1">
    <citation type="submission" date="2018-03" db="EMBL/GenBank/DDBJ databases">
        <title>Blue discolouration in mozzarella cheese caused by Pseudomonas fluorescens.</title>
        <authorList>
            <person name="Chiesa F."/>
            <person name="Dalmasso A."/>
            <person name="Lomonaco S."/>
        </authorList>
    </citation>
    <scope>NUCLEOTIDE SEQUENCE [LARGE SCALE GENOMIC DNA]</scope>
    <source>
        <strain evidence="1 2">11293</strain>
    </source>
</reference>
<proteinExistence type="predicted"/>
<accession>A0A2T0IEK5</accession>
<comment type="caution">
    <text evidence="1">The sequence shown here is derived from an EMBL/GenBank/DDBJ whole genome shotgun (WGS) entry which is preliminary data.</text>
</comment>
<dbReference type="Proteomes" id="UP000239731">
    <property type="component" value="Unassembled WGS sequence"/>
</dbReference>
<evidence type="ECO:0000313" key="1">
    <source>
        <dbReference type="EMBL" id="PRW93759.1"/>
    </source>
</evidence>
<name>A0A2T0IEK5_PSEFL</name>
<protein>
    <submittedName>
        <fullName evidence="1">Uncharacterized protein</fullName>
    </submittedName>
</protein>
<dbReference type="AlphaFoldDB" id="A0A2T0IEK5"/>
<dbReference type="EMBL" id="PVUH01000004">
    <property type="protein sequence ID" value="PRW93759.1"/>
    <property type="molecule type" value="Genomic_DNA"/>
</dbReference>
<organism evidence="1 2">
    <name type="scientific">Pseudomonas fluorescens</name>
    <dbReference type="NCBI Taxonomy" id="294"/>
    <lineage>
        <taxon>Bacteria</taxon>
        <taxon>Pseudomonadati</taxon>
        <taxon>Pseudomonadota</taxon>
        <taxon>Gammaproteobacteria</taxon>
        <taxon>Pseudomonadales</taxon>
        <taxon>Pseudomonadaceae</taxon>
        <taxon>Pseudomonas</taxon>
    </lineage>
</organism>
<evidence type="ECO:0000313" key="2">
    <source>
        <dbReference type="Proteomes" id="UP000239731"/>
    </source>
</evidence>